<reference evidence="2" key="2">
    <citation type="submission" date="2021-04" db="EMBL/GenBank/DDBJ databases">
        <authorList>
            <person name="Gilroy R."/>
        </authorList>
    </citation>
    <scope>NUCLEOTIDE SEQUENCE</scope>
    <source>
        <strain evidence="2">ChiBcec16-3735</strain>
    </source>
</reference>
<feature type="transmembrane region" description="Helical" evidence="1">
    <location>
        <begin position="41"/>
        <end position="59"/>
    </location>
</feature>
<proteinExistence type="predicted"/>
<dbReference type="EMBL" id="DXBJ01000046">
    <property type="protein sequence ID" value="HIZ58182.1"/>
    <property type="molecule type" value="Genomic_DNA"/>
</dbReference>
<protein>
    <submittedName>
        <fullName evidence="2">Uncharacterized protein</fullName>
    </submittedName>
</protein>
<keyword evidence="1" id="KW-1133">Transmembrane helix</keyword>
<accession>A0A9D2JMG0</accession>
<evidence type="ECO:0000313" key="3">
    <source>
        <dbReference type="Proteomes" id="UP000824065"/>
    </source>
</evidence>
<keyword evidence="1" id="KW-0812">Transmembrane</keyword>
<keyword evidence="1" id="KW-0472">Membrane</keyword>
<dbReference type="Proteomes" id="UP000824065">
    <property type="component" value="Unassembled WGS sequence"/>
</dbReference>
<gene>
    <name evidence="2" type="ORF">H9725_06340</name>
</gene>
<evidence type="ECO:0000256" key="1">
    <source>
        <dbReference type="SAM" id="Phobius"/>
    </source>
</evidence>
<sequence>MFCTFCFRLSAALALLPPFWWAGQGLWAALGGRGPGYGPEALALAGLACLGCALGWLWLPVPGPGPDGLLEPVKTKALLPDEWRGELCSSIVSNQS</sequence>
<evidence type="ECO:0000313" key="2">
    <source>
        <dbReference type="EMBL" id="HIZ58182.1"/>
    </source>
</evidence>
<organism evidence="2 3">
    <name type="scientific">Candidatus Faecalibacterium gallistercoris</name>
    <dbReference type="NCBI Taxonomy" id="2838579"/>
    <lineage>
        <taxon>Bacteria</taxon>
        <taxon>Bacillati</taxon>
        <taxon>Bacillota</taxon>
        <taxon>Clostridia</taxon>
        <taxon>Eubacteriales</taxon>
        <taxon>Oscillospiraceae</taxon>
        <taxon>Faecalibacterium</taxon>
    </lineage>
</organism>
<comment type="caution">
    <text evidence="2">The sequence shown here is derived from an EMBL/GenBank/DDBJ whole genome shotgun (WGS) entry which is preliminary data.</text>
</comment>
<reference evidence="2" key="1">
    <citation type="journal article" date="2021" name="PeerJ">
        <title>Extensive microbial diversity within the chicken gut microbiome revealed by metagenomics and culture.</title>
        <authorList>
            <person name="Gilroy R."/>
            <person name="Ravi A."/>
            <person name="Getino M."/>
            <person name="Pursley I."/>
            <person name="Horton D.L."/>
            <person name="Alikhan N.F."/>
            <person name="Baker D."/>
            <person name="Gharbi K."/>
            <person name="Hall N."/>
            <person name="Watson M."/>
            <person name="Adriaenssens E.M."/>
            <person name="Foster-Nyarko E."/>
            <person name="Jarju S."/>
            <person name="Secka A."/>
            <person name="Antonio M."/>
            <person name="Oren A."/>
            <person name="Chaudhuri R.R."/>
            <person name="La Ragione R."/>
            <person name="Hildebrand F."/>
            <person name="Pallen M.J."/>
        </authorList>
    </citation>
    <scope>NUCLEOTIDE SEQUENCE</scope>
    <source>
        <strain evidence="2">ChiBcec16-3735</strain>
    </source>
</reference>
<dbReference type="AlphaFoldDB" id="A0A9D2JMG0"/>
<name>A0A9D2JMG0_9FIRM</name>